<accession>B9RK29</accession>
<dbReference type="InParanoid" id="B9RK29"/>
<organism evidence="1 2">
    <name type="scientific">Ricinus communis</name>
    <name type="common">Castor bean</name>
    <dbReference type="NCBI Taxonomy" id="3988"/>
    <lineage>
        <taxon>Eukaryota</taxon>
        <taxon>Viridiplantae</taxon>
        <taxon>Streptophyta</taxon>
        <taxon>Embryophyta</taxon>
        <taxon>Tracheophyta</taxon>
        <taxon>Spermatophyta</taxon>
        <taxon>Magnoliopsida</taxon>
        <taxon>eudicotyledons</taxon>
        <taxon>Gunneridae</taxon>
        <taxon>Pentapetalae</taxon>
        <taxon>rosids</taxon>
        <taxon>fabids</taxon>
        <taxon>Malpighiales</taxon>
        <taxon>Euphorbiaceae</taxon>
        <taxon>Acalyphoideae</taxon>
        <taxon>Acalypheae</taxon>
        <taxon>Ricinus</taxon>
    </lineage>
</organism>
<evidence type="ECO:0000313" key="1">
    <source>
        <dbReference type="EMBL" id="EEF48027.1"/>
    </source>
</evidence>
<reference evidence="2" key="1">
    <citation type="journal article" date="2010" name="Nat. Biotechnol.">
        <title>Draft genome sequence of the oilseed species Ricinus communis.</title>
        <authorList>
            <person name="Chan A.P."/>
            <person name="Crabtree J."/>
            <person name="Zhao Q."/>
            <person name="Lorenzi H."/>
            <person name="Orvis J."/>
            <person name="Puiu D."/>
            <person name="Melake-Berhan A."/>
            <person name="Jones K.M."/>
            <person name="Redman J."/>
            <person name="Chen G."/>
            <person name="Cahoon E.B."/>
            <person name="Gedil M."/>
            <person name="Stanke M."/>
            <person name="Haas B.J."/>
            <person name="Wortman J.R."/>
            <person name="Fraser-Liggett C.M."/>
            <person name="Ravel J."/>
            <person name="Rabinowicz P.D."/>
        </authorList>
    </citation>
    <scope>NUCLEOTIDE SEQUENCE [LARGE SCALE GENOMIC DNA]</scope>
    <source>
        <strain evidence="2">cv. Hale</strain>
    </source>
</reference>
<gene>
    <name evidence="1" type="ORF">RCOM_1046040</name>
</gene>
<dbReference type="Proteomes" id="UP000008311">
    <property type="component" value="Unassembled WGS sequence"/>
</dbReference>
<dbReference type="AlphaFoldDB" id="B9RK29"/>
<proteinExistence type="predicted"/>
<evidence type="ECO:0000313" key="2">
    <source>
        <dbReference type="Proteomes" id="UP000008311"/>
    </source>
</evidence>
<keyword evidence="2" id="KW-1185">Reference proteome</keyword>
<sequence length="53" mass="5822">MEEHYIWIAIKGHTSQTLAASNKPVKIALNCNGRSGHLCCQLSVTTDRPVSKL</sequence>
<protein>
    <submittedName>
        <fullName evidence="1">Uncharacterized protein</fullName>
    </submittedName>
</protein>
<dbReference type="EMBL" id="EQ973784">
    <property type="protein sequence ID" value="EEF48027.1"/>
    <property type="molecule type" value="Genomic_DNA"/>
</dbReference>
<name>B9RK29_RICCO</name>